<feature type="domain" description="Methyltransferase type 11" evidence="3">
    <location>
        <begin position="38"/>
        <end position="116"/>
    </location>
</feature>
<dbReference type="InterPro" id="IPR029044">
    <property type="entry name" value="Nucleotide-diphossugar_trans"/>
</dbReference>
<dbReference type="eggNOG" id="arCOG04347">
    <property type="taxonomic scope" value="Archaea"/>
</dbReference>
<dbReference type="eggNOG" id="arCOG01384">
    <property type="taxonomic scope" value="Archaea"/>
</dbReference>
<feature type="domain" description="Glycosyltransferase 2-like" evidence="2">
    <location>
        <begin position="635"/>
        <end position="783"/>
    </location>
</feature>
<sequence length="1164" mass="135966">MTCKEIKNLPFDLYTRNYIIVNVINNYYKSSNAKIRILDVGGKNGRLRDFLNESKFDLIVLDVDPKPDTKEYIVGDARALPFKPKSFDVVVSSELLEHIPPNDRIKVLENMIEVSKDLVILAAPFYSKEVEDAEVRANEFFKRFFGNDHRWLKEHIENGLPRERDIEEFVKSKGLNFTKIQTNNINNWLLMQLFIFSAYIFGITPERVAEVYRYYNENFLELGDFLPPTYRKIYIIGKKVPKVDFGKSYLNINKYQRLLELISNAIAQTIRDKDEHIKNLEALLNQKTVEVESLKNELQRLLRDLDKKSALIQDLNNEIEKLKIDLKDKIQENINLKNKLFETKNEIKRLQEIIKRLEEKVADKNNLIAKLEAENEALKNRLATVEKHLHEIQQSLIFKALAKYQRFIDKLLPLGTRRRFYYDLGIIGLRTIANEGFLVFLNRASEYIRKRLALKHKIVKPLLETNMLHSGTHEPLKLDKELVIKFRAKADRLNEIKILTATYQRRNKDLELLVEVDGKLERRVIVKGWKILDNDYTSFKFKPIENCEGKLVTLRLRSLGKPSSAVWFNRHTSFGEVELFYDGKKIDGSINIQVYHDIKVRDDYELWILKNEPKEEDLKRMAEECKKFKYRPKISIIMPTWNTDERWLRKAIESVLNQVYDNWELCIADGGSTKPHVRKILEEYAKKDKRIKVKFLPKNLGIAGNSNEALKLATGEFVAFLDHDDELAPFALYEVVKLLNEKPDLDFIYSDEDKIDEKGRRRDPFFKPDYSPDMFLSCNYLIHITVIRKSLVDKVGGFRLGYDGSQDYDLFLRVLEHTDKIAHIPKILYHWRAIETSCASRPEAKMYAYKAAKKALADAMKRRGIEIEGVYDGLWLGSYRIKYKINGNPKVSIIIPTKDKVEVLKRCVESILNKTTYQNYEIVIVDNNSQEEKTFEYYETIKDHPKIRILEYNKPFNFSAINNYAVSKVDSEFILFLNNDTEVITSEWLSAMLEHAQRKEVGAVGAKLLYPNNTIQHAGVILGLGVHRVAGHSHRHYPANSHGYVGRINVVQNLSAVTAACMLTKKSLFEEVGGFDEVNLPIAFNDVDYCLKLREKGYLIVYTPYAVLYHYESLSRGYEDTPEKQARFLREVRYMREKWGHILDNDPYYNPNLTREKEDFSIRV</sequence>
<dbReference type="Gene3D" id="1.10.287.1490">
    <property type="match status" value="1"/>
</dbReference>
<dbReference type="CDD" id="cd04186">
    <property type="entry name" value="GT_2_like_c"/>
    <property type="match status" value="1"/>
</dbReference>
<keyword evidence="5" id="KW-1185">Reference proteome</keyword>
<dbReference type="AlphaFoldDB" id="D2RDR5"/>
<proteinExistence type="predicted"/>
<reference evidence="4 5" key="1">
    <citation type="journal article" date="2010" name="Stand. Genomic Sci.">
        <title>Complete genome sequence of Archaeoglobus profundus type strain (AV18).</title>
        <authorList>
            <person name="von Jan M."/>
            <person name="Lapidus A."/>
            <person name="Del Rio T.G."/>
            <person name="Copeland A."/>
            <person name="Tice H."/>
            <person name="Cheng J.F."/>
            <person name="Lucas S."/>
            <person name="Chen F."/>
            <person name="Nolan M."/>
            <person name="Goodwin L."/>
            <person name="Han C."/>
            <person name="Pitluck S."/>
            <person name="Liolios K."/>
            <person name="Ivanova N."/>
            <person name="Mavromatis K."/>
            <person name="Ovchinnikova G."/>
            <person name="Chertkov O."/>
            <person name="Pati A."/>
            <person name="Chen A."/>
            <person name="Palaniappan K."/>
            <person name="Land M."/>
            <person name="Hauser L."/>
            <person name="Chang Y.J."/>
            <person name="Jeffries C.D."/>
            <person name="Saunders E."/>
            <person name="Brettin T."/>
            <person name="Detter J.C."/>
            <person name="Chain P."/>
            <person name="Eichinger K."/>
            <person name="Huber H."/>
            <person name="Spring S."/>
            <person name="Rohde M."/>
            <person name="Goker M."/>
            <person name="Wirth R."/>
            <person name="Woyke T."/>
            <person name="Bristow J."/>
            <person name="Eisen J.A."/>
            <person name="Markowitz V."/>
            <person name="Hugenholtz P."/>
            <person name="Kyrpides N.C."/>
            <person name="Klenk H.P."/>
        </authorList>
    </citation>
    <scope>NUCLEOTIDE SEQUENCE [LARGE SCALE GENOMIC DNA]</scope>
    <source>
        <strain evidence="5">DSM 5631 / JCM 9629 / NBRC 100127 / Av18</strain>
    </source>
</reference>
<organism evidence="4 5">
    <name type="scientific">Archaeoglobus profundus (strain DSM 5631 / JCM 9629 / NBRC 100127 / Av18)</name>
    <dbReference type="NCBI Taxonomy" id="572546"/>
    <lineage>
        <taxon>Archaea</taxon>
        <taxon>Methanobacteriati</taxon>
        <taxon>Methanobacteriota</taxon>
        <taxon>Archaeoglobi</taxon>
        <taxon>Archaeoglobales</taxon>
        <taxon>Archaeoglobaceae</taxon>
        <taxon>Archaeoglobus</taxon>
    </lineage>
</organism>
<dbReference type="InterPro" id="IPR013216">
    <property type="entry name" value="Methyltransf_11"/>
</dbReference>
<feature type="domain" description="Glycosyltransferase 2-like" evidence="2">
    <location>
        <begin position="892"/>
        <end position="1013"/>
    </location>
</feature>
<dbReference type="GeneID" id="25394466"/>
<protein>
    <submittedName>
        <fullName evidence="4">Glycosyl transferase family 2</fullName>
    </submittedName>
</protein>
<keyword evidence="4" id="KW-0808">Transferase</keyword>
<name>D2RDR5_ARCPA</name>
<dbReference type="CDD" id="cd04184">
    <property type="entry name" value="GT2_RfbC_Mx_like"/>
    <property type="match status" value="1"/>
</dbReference>
<evidence type="ECO:0000259" key="3">
    <source>
        <dbReference type="Pfam" id="PF08241"/>
    </source>
</evidence>
<gene>
    <name evidence="4" type="ordered locus">Arcpr_1207</name>
</gene>
<dbReference type="PANTHER" id="PTHR43179:SF7">
    <property type="entry name" value="RHAMNOSYLTRANSFERASE WBBL"/>
    <property type="match status" value="1"/>
</dbReference>
<dbReference type="CAZy" id="GT2">
    <property type="family name" value="Glycosyltransferase Family 2"/>
</dbReference>
<dbReference type="Gene3D" id="3.40.50.150">
    <property type="entry name" value="Vaccinia Virus protein VP39"/>
    <property type="match status" value="1"/>
</dbReference>
<dbReference type="OrthoDB" id="46222at2157"/>
<dbReference type="Pfam" id="PF00535">
    <property type="entry name" value="Glycos_transf_2"/>
    <property type="match status" value="2"/>
</dbReference>
<dbReference type="InterPro" id="IPR029063">
    <property type="entry name" value="SAM-dependent_MTases_sf"/>
</dbReference>
<dbReference type="EMBL" id="CP001857">
    <property type="protein sequence ID" value="ADB58259.1"/>
    <property type="molecule type" value="Genomic_DNA"/>
</dbReference>
<dbReference type="GO" id="GO:0008757">
    <property type="term" value="F:S-adenosylmethionine-dependent methyltransferase activity"/>
    <property type="evidence" value="ECO:0007669"/>
    <property type="project" value="InterPro"/>
</dbReference>
<dbReference type="InterPro" id="IPR001173">
    <property type="entry name" value="Glyco_trans_2-like"/>
</dbReference>
<evidence type="ECO:0000313" key="4">
    <source>
        <dbReference type="EMBL" id="ADB58259.1"/>
    </source>
</evidence>
<dbReference type="RefSeq" id="WP_012940595.1">
    <property type="nucleotide sequence ID" value="NC_013741.1"/>
</dbReference>
<dbReference type="Proteomes" id="UP000001901">
    <property type="component" value="Chromosome"/>
</dbReference>
<dbReference type="PaxDb" id="572546-Arcpr_1207"/>
<accession>D2RDR5</accession>
<dbReference type="KEGG" id="apo:Arcpr_1207"/>
<dbReference type="STRING" id="572546.Arcpr_1207"/>
<evidence type="ECO:0000313" key="5">
    <source>
        <dbReference type="Proteomes" id="UP000001901"/>
    </source>
</evidence>
<dbReference type="eggNOG" id="arCOG04220">
    <property type="taxonomic scope" value="Archaea"/>
</dbReference>
<dbReference type="Gene3D" id="3.90.550.10">
    <property type="entry name" value="Spore Coat Polysaccharide Biosynthesis Protein SpsA, Chain A"/>
    <property type="match status" value="2"/>
</dbReference>
<evidence type="ECO:0000259" key="2">
    <source>
        <dbReference type="Pfam" id="PF00535"/>
    </source>
</evidence>
<dbReference type="Pfam" id="PF08241">
    <property type="entry name" value="Methyltransf_11"/>
    <property type="match status" value="1"/>
</dbReference>
<evidence type="ECO:0000256" key="1">
    <source>
        <dbReference type="SAM" id="Coils"/>
    </source>
</evidence>
<feature type="coiled-coil region" evidence="1">
    <location>
        <begin position="266"/>
        <end position="395"/>
    </location>
</feature>
<dbReference type="HOGENOM" id="CLU_005003_1_1_2"/>
<keyword evidence="1" id="KW-0175">Coiled coil</keyword>
<dbReference type="SUPFAM" id="SSF53335">
    <property type="entry name" value="S-adenosyl-L-methionine-dependent methyltransferases"/>
    <property type="match status" value="1"/>
</dbReference>
<dbReference type="CDD" id="cd02440">
    <property type="entry name" value="AdoMet_MTases"/>
    <property type="match status" value="1"/>
</dbReference>
<dbReference type="PANTHER" id="PTHR43179">
    <property type="entry name" value="RHAMNOSYLTRANSFERASE WBBL"/>
    <property type="match status" value="1"/>
</dbReference>
<dbReference type="SUPFAM" id="SSF53448">
    <property type="entry name" value="Nucleotide-diphospho-sugar transferases"/>
    <property type="match status" value="2"/>
</dbReference>